<name>A0A7S4A3C9_9STRA</name>
<evidence type="ECO:0000313" key="10">
    <source>
        <dbReference type="EMBL" id="CAE0702298.1"/>
    </source>
</evidence>
<feature type="domain" description="Cyclic nucleotide-binding" evidence="9">
    <location>
        <begin position="142"/>
        <end position="266"/>
    </location>
</feature>
<proteinExistence type="inferred from homology"/>
<dbReference type="PROSITE" id="PS00888">
    <property type="entry name" value="CNMP_BINDING_1"/>
    <property type="match status" value="1"/>
</dbReference>
<keyword evidence="4" id="KW-0677">Repeat</keyword>
<dbReference type="SMART" id="SM00100">
    <property type="entry name" value="cNMP"/>
    <property type="match status" value="2"/>
</dbReference>
<evidence type="ECO:0000256" key="4">
    <source>
        <dbReference type="ARBA" id="ARBA00022737"/>
    </source>
</evidence>
<evidence type="ECO:0000256" key="3">
    <source>
        <dbReference type="ARBA" id="ARBA00022566"/>
    </source>
</evidence>
<dbReference type="PIRSF" id="PIRSF000548">
    <property type="entry name" value="PK_regulatory"/>
    <property type="match status" value="1"/>
</dbReference>
<dbReference type="Gene3D" id="2.60.120.10">
    <property type="entry name" value="Jelly Rolls"/>
    <property type="match status" value="2"/>
</dbReference>
<reference evidence="11" key="2">
    <citation type="submission" date="2021-11" db="EMBL/GenBank/DDBJ databases">
        <authorList>
            <consortium name="Genoscope - CEA"/>
            <person name="William W."/>
        </authorList>
    </citation>
    <scope>NUCLEOTIDE SEQUENCE</scope>
</reference>
<dbReference type="InterPro" id="IPR018490">
    <property type="entry name" value="cNMP-bd_dom_sf"/>
</dbReference>
<dbReference type="EMBL" id="CAKKNE010000004">
    <property type="protein sequence ID" value="CAH0374504.1"/>
    <property type="molecule type" value="Genomic_DNA"/>
</dbReference>
<evidence type="ECO:0000256" key="5">
    <source>
        <dbReference type="ARBA" id="ARBA00022741"/>
    </source>
</evidence>
<evidence type="ECO:0000256" key="6">
    <source>
        <dbReference type="ARBA" id="ARBA00023149"/>
    </source>
</evidence>
<dbReference type="InterPro" id="IPR050503">
    <property type="entry name" value="cAMP-dep_PK_reg_su-like"/>
</dbReference>
<dbReference type="AlphaFoldDB" id="A0A7S4A3C9"/>
<evidence type="ECO:0000256" key="1">
    <source>
        <dbReference type="ARBA" id="ARBA00005753"/>
    </source>
</evidence>
<keyword evidence="5 7" id="KW-0547">Nucleotide-binding</keyword>
<evidence type="ECO:0000259" key="9">
    <source>
        <dbReference type="PROSITE" id="PS50042"/>
    </source>
</evidence>
<dbReference type="InterPro" id="IPR014710">
    <property type="entry name" value="RmlC-like_jellyroll"/>
</dbReference>
<feature type="binding site" evidence="7">
    <location>
        <position position="334"/>
    </location>
    <ligand>
        <name>3',5'-cyclic AMP</name>
        <dbReference type="ChEBI" id="CHEBI:58165"/>
        <label>2</label>
    </ligand>
</feature>
<dbReference type="PRINTS" id="PR00103">
    <property type="entry name" value="CAMPKINASE"/>
</dbReference>
<evidence type="ECO:0000313" key="12">
    <source>
        <dbReference type="Proteomes" id="UP000789595"/>
    </source>
</evidence>
<dbReference type="OrthoDB" id="417078at2759"/>
<dbReference type="PROSITE" id="PS50042">
    <property type="entry name" value="CNMP_BINDING_3"/>
    <property type="match status" value="2"/>
</dbReference>
<keyword evidence="12" id="KW-1185">Reference proteome</keyword>
<comment type="similarity">
    <text evidence="1">Belongs to the cAMP-dependent kinase regulatory chain family.</text>
</comment>
<dbReference type="CDD" id="cd00038">
    <property type="entry name" value="CAP_ED"/>
    <property type="match status" value="2"/>
</dbReference>
<dbReference type="Proteomes" id="UP000789595">
    <property type="component" value="Unassembled WGS sequence"/>
</dbReference>
<reference evidence="10" key="1">
    <citation type="submission" date="2021-01" db="EMBL/GenBank/DDBJ databases">
        <authorList>
            <person name="Corre E."/>
            <person name="Pelletier E."/>
            <person name="Niang G."/>
            <person name="Scheremetjew M."/>
            <person name="Finn R."/>
            <person name="Kale V."/>
            <person name="Holt S."/>
            <person name="Cochrane G."/>
            <person name="Meng A."/>
            <person name="Brown T."/>
            <person name="Cohen L."/>
        </authorList>
    </citation>
    <scope>NUCLEOTIDE SEQUENCE</scope>
    <source>
        <strain evidence="10">CCMP1756</strain>
    </source>
</reference>
<feature type="binding site" evidence="7">
    <location>
        <position position="216"/>
    </location>
    <ligand>
        <name>3',5'-cyclic AMP</name>
        <dbReference type="ChEBI" id="CHEBI:58165"/>
        <label>1</label>
    </ligand>
</feature>
<dbReference type="InterPro" id="IPR000595">
    <property type="entry name" value="cNMP-bd_dom"/>
</dbReference>
<feature type="domain" description="Cyclic nucleotide-binding" evidence="9">
    <location>
        <begin position="269"/>
        <end position="368"/>
    </location>
</feature>
<dbReference type="InterPro" id="IPR018488">
    <property type="entry name" value="cNMP-bd_CS"/>
</dbReference>
<keyword evidence="2" id="KW-0597">Phosphoprotein</keyword>
<feature type="binding site" evidence="7">
    <location>
        <position position="343"/>
    </location>
    <ligand>
        <name>3',5'-cyclic AMP</name>
        <dbReference type="ChEBI" id="CHEBI:58165"/>
        <label>2</label>
    </ligand>
</feature>
<accession>A0A7S4A3C9</accession>
<gene>
    <name evidence="10" type="ORF">PCAL00307_LOCUS17743</name>
    <name evidence="11" type="ORF">PECAL_4P17900</name>
</gene>
<feature type="compositionally biased region" description="Basic residues" evidence="8">
    <location>
        <begin position="59"/>
        <end position="74"/>
    </location>
</feature>
<keyword evidence="6 7" id="KW-0114">cAMP</keyword>
<dbReference type="GO" id="GO:0004862">
    <property type="term" value="F:cAMP-dependent protein kinase inhibitor activity"/>
    <property type="evidence" value="ECO:0007669"/>
    <property type="project" value="TreeGrafter"/>
</dbReference>
<dbReference type="CDD" id="cd22961">
    <property type="entry name" value="DD_TEX55-like"/>
    <property type="match status" value="1"/>
</dbReference>
<dbReference type="GO" id="GO:0005829">
    <property type="term" value="C:cytosol"/>
    <property type="evidence" value="ECO:0007669"/>
    <property type="project" value="TreeGrafter"/>
</dbReference>
<evidence type="ECO:0000256" key="8">
    <source>
        <dbReference type="SAM" id="MobiDB-lite"/>
    </source>
</evidence>
<dbReference type="GO" id="GO:0005952">
    <property type="term" value="C:cAMP-dependent protein kinase complex"/>
    <property type="evidence" value="ECO:0007669"/>
    <property type="project" value="InterPro"/>
</dbReference>
<dbReference type="PROSITE" id="PS00889">
    <property type="entry name" value="CNMP_BINDING_2"/>
    <property type="match status" value="2"/>
</dbReference>
<dbReference type="GO" id="GO:0034236">
    <property type="term" value="F:protein kinase A catalytic subunit binding"/>
    <property type="evidence" value="ECO:0007669"/>
    <property type="project" value="TreeGrafter"/>
</dbReference>
<dbReference type="PANTHER" id="PTHR11635">
    <property type="entry name" value="CAMP-DEPENDENT PROTEIN KINASE REGULATORY CHAIN"/>
    <property type="match status" value="1"/>
</dbReference>
<dbReference type="PANTHER" id="PTHR11635:SF152">
    <property type="entry name" value="CAMP-DEPENDENT PROTEIN KINASE TYPE I REGULATORY SUBUNIT-RELATED"/>
    <property type="match status" value="1"/>
</dbReference>
<evidence type="ECO:0000256" key="2">
    <source>
        <dbReference type="ARBA" id="ARBA00022553"/>
    </source>
</evidence>
<protein>
    <recommendedName>
        <fullName evidence="9">Cyclic nucleotide-binding domain-containing protein</fullName>
    </recommendedName>
</protein>
<sequence length="376" mass="42479">MATDGYVSHQQQKWETYLAEHQIEKIFRDMTSDIITKQPQDSIQHMIEWLHKFREAKTKPKKSDKKGKKGRGRQRVVESSDSDSDDSSEDDRPFVAVKQSKTRRGTIAAPRLSLTKNWTPPSVPKEAHEESFLGRQLMTIFFMKSCTRKELHVLVGAMSTETYEDGATIIKQGERGDAFYVVEDGEVVCMKDEETVLTIPCPSTEDPSVERRYFGELALLYDAPRAASVKAVGRVKLWALDRTTFKSILQQSDDIKMMLYSKFVQSIHLFRDLKLSQVNALCASLQAQDFDDGDTIFKQGDDGDAFYIVESGEAACLKDGVVVSIVHEGDYFGELALVRREPRAATVRAKGKLSVLKIGARAFKRLIGVLEFDKVY</sequence>
<dbReference type="EMBL" id="HBIW01020622">
    <property type="protein sequence ID" value="CAE0702298.1"/>
    <property type="molecule type" value="Transcribed_RNA"/>
</dbReference>
<dbReference type="GO" id="GO:0030552">
    <property type="term" value="F:cAMP binding"/>
    <property type="evidence" value="ECO:0007669"/>
    <property type="project" value="UniProtKB-KW"/>
</dbReference>
<feature type="compositionally biased region" description="Acidic residues" evidence="8">
    <location>
        <begin position="80"/>
        <end position="89"/>
    </location>
</feature>
<feature type="region of interest" description="Disordered" evidence="8">
    <location>
        <begin position="54"/>
        <end position="109"/>
    </location>
</feature>
<evidence type="ECO:0000313" key="11">
    <source>
        <dbReference type="EMBL" id="CAH0374504.1"/>
    </source>
</evidence>
<evidence type="ECO:0000256" key="7">
    <source>
        <dbReference type="PIRSR" id="PIRSR000548-1"/>
    </source>
</evidence>
<feature type="binding site" evidence="7">
    <location>
        <position position="225"/>
    </location>
    <ligand>
        <name>3',5'-cyclic AMP</name>
        <dbReference type="ChEBI" id="CHEBI:58165"/>
        <label>1</label>
    </ligand>
</feature>
<organism evidence="10">
    <name type="scientific">Pelagomonas calceolata</name>
    <dbReference type="NCBI Taxonomy" id="35677"/>
    <lineage>
        <taxon>Eukaryota</taxon>
        <taxon>Sar</taxon>
        <taxon>Stramenopiles</taxon>
        <taxon>Ochrophyta</taxon>
        <taxon>Pelagophyceae</taxon>
        <taxon>Pelagomonadales</taxon>
        <taxon>Pelagomonadaceae</taxon>
        <taxon>Pelagomonas</taxon>
    </lineage>
</organism>
<dbReference type="InterPro" id="IPR012198">
    <property type="entry name" value="cAMP_dep_PK_reg_su"/>
</dbReference>
<keyword evidence="3 7" id="KW-0116">cAMP-binding</keyword>
<dbReference type="SUPFAM" id="SSF51206">
    <property type="entry name" value="cAMP-binding domain-like"/>
    <property type="match status" value="2"/>
</dbReference>
<dbReference type="SUPFAM" id="SSF47391">
    <property type="entry name" value="Dimerization-anchoring domain of cAMP-dependent PK regulatory subunit"/>
    <property type="match status" value="1"/>
</dbReference>
<dbReference type="Pfam" id="PF00027">
    <property type="entry name" value="cNMP_binding"/>
    <property type="match status" value="2"/>
</dbReference>